<dbReference type="HOGENOM" id="CLU_2113771_0_0_1"/>
<organism evidence="1 2">
    <name type="scientific">Phytophthora nicotianae P1569</name>
    <dbReference type="NCBI Taxonomy" id="1317065"/>
    <lineage>
        <taxon>Eukaryota</taxon>
        <taxon>Sar</taxon>
        <taxon>Stramenopiles</taxon>
        <taxon>Oomycota</taxon>
        <taxon>Peronosporomycetes</taxon>
        <taxon>Peronosporales</taxon>
        <taxon>Peronosporaceae</taxon>
        <taxon>Phytophthora</taxon>
    </lineage>
</organism>
<evidence type="ECO:0000313" key="2">
    <source>
        <dbReference type="Proteomes" id="UP000018721"/>
    </source>
</evidence>
<name>V9ENA1_PHYNI</name>
<evidence type="ECO:0000313" key="1">
    <source>
        <dbReference type="EMBL" id="ETI40745.1"/>
    </source>
</evidence>
<proteinExistence type="predicted"/>
<gene>
    <name evidence="1" type="ORF">F443_13918</name>
</gene>
<dbReference type="Proteomes" id="UP000018721">
    <property type="component" value="Unassembled WGS sequence"/>
</dbReference>
<reference evidence="1 2" key="1">
    <citation type="submission" date="2013-11" db="EMBL/GenBank/DDBJ databases">
        <title>The Genome Sequence of Phytophthora parasitica P1569.</title>
        <authorList>
            <consortium name="The Broad Institute Genomics Platform"/>
            <person name="Russ C."/>
            <person name="Tyler B."/>
            <person name="Panabieres F."/>
            <person name="Shan W."/>
            <person name="Tripathy S."/>
            <person name="Grunwald N."/>
            <person name="Machado M."/>
            <person name="Johnson C.S."/>
            <person name="Arredondo F."/>
            <person name="Hong C."/>
            <person name="Coffey M."/>
            <person name="Young S.K."/>
            <person name="Zeng Q."/>
            <person name="Gargeya S."/>
            <person name="Fitzgerald M."/>
            <person name="Abouelleil A."/>
            <person name="Alvarado L."/>
            <person name="Chapman S.B."/>
            <person name="Gainer-Dewar J."/>
            <person name="Goldberg J."/>
            <person name="Griggs A."/>
            <person name="Gujja S."/>
            <person name="Hansen M."/>
            <person name="Howarth C."/>
            <person name="Imamovic A."/>
            <person name="Ireland A."/>
            <person name="Larimer J."/>
            <person name="McCowan C."/>
            <person name="Murphy C."/>
            <person name="Pearson M."/>
            <person name="Poon T.W."/>
            <person name="Priest M."/>
            <person name="Roberts A."/>
            <person name="Saif S."/>
            <person name="Shea T."/>
            <person name="Sykes S."/>
            <person name="Wortman J."/>
            <person name="Nusbaum C."/>
            <person name="Birren B."/>
        </authorList>
    </citation>
    <scope>NUCLEOTIDE SEQUENCE [LARGE SCALE GENOMIC DNA]</scope>
    <source>
        <strain evidence="1 2">P1569</strain>
    </source>
</reference>
<comment type="caution">
    <text evidence="1">The sequence shown here is derived from an EMBL/GenBank/DDBJ whole genome shotgun (WGS) entry which is preliminary data.</text>
</comment>
<dbReference type="EMBL" id="ANIZ01002421">
    <property type="protein sequence ID" value="ETI40745.1"/>
    <property type="molecule type" value="Genomic_DNA"/>
</dbReference>
<keyword evidence="2" id="KW-1185">Reference proteome</keyword>
<sequence>MRGEEKVLVVLRQHIAECSNFYLHEQVDYRVHAYFEMKKQKDMKDTAAGRPVITTENSTVRDMRQDFLSERANHYRQDGVGAISHGIFGQYVAHDRFLEKAKTSISTANKTTCQM</sequence>
<protein>
    <submittedName>
        <fullName evidence="1">Uncharacterized protein</fullName>
    </submittedName>
</protein>
<dbReference type="AlphaFoldDB" id="V9ENA1"/>
<accession>V9ENA1</accession>